<gene>
    <name evidence="1" type="ORF">GCM10010960_00170</name>
</gene>
<dbReference type="AlphaFoldDB" id="A0A917CAM3"/>
<keyword evidence="2" id="KW-1185">Reference proteome</keyword>
<dbReference type="EMBL" id="BMFO01000001">
    <property type="protein sequence ID" value="GGF82091.1"/>
    <property type="molecule type" value="Genomic_DNA"/>
</dbReference>
<sequence>MRAPDNADLYRRLNRFTWLMDLYTDNFLRLQAMAEFDALSAGVYLSEGRDGLRLRLEVLERHAYTIECKLSYTLRDSRTGALDPSAMIRVYLDSRQCEVSHCYVGRRWQDVLGVHPSTERMVSHRLRMNGFLNKWLQYLKQQGHGRGGWRREEGVPEPAADVM</sequence>
<evidence type="ECO:0008006" key="3">
    <source>
        <dbReference type="Google" id="ProtNLM"/>
    </source>
</evidence>
<evidence type="ECO:0000313" key="2">
    <source>
        <dbReference type="Proteomes" id="UP000632858"/>
    </source>
</evidence>
<dbReference type="RefSeq" id="WP_188446441.1">
    <property type="nucleotide sequence ID" value="NZ_BMFO01000001.1"/>
</dbReference>
<reference evidence="1" key="2">
    <citation type="submission" date="2020-09" db="EMBL/GenBank/DDBJ databases">
        <authorList>
            <person name="Sun Q."/>
            <person name="Zhou Y."/>
        </authorList>
    </citation>
    <scope>NUCLEOTIDE SEQUENCE</scope>
    <source>
        <strain evidence="1">CGMCC 1.12726</strain>
    </source>
</reference>
<evidence type="ECO:0000313" key="1">
    <source>
        <dbReference type="EMBL" id="GGF82091.1"/>
    </source>
</evidence>
<proteinExistence type="predicted"/>
<name>A0A917CAM3_9GAMM</name>
<protein>
    <recommendedName>
        <fullName evidence="3">DUF1249 domain-containing protein</fullName>
    </recommendedName>
</protein>
<dbReference type="PANTHER" id="PTHR38774">
    <property type="entry name" value="CYTOPLASMIC PROTEIN-RELATED"/>
    <property type="match status" value="1"/>
</dbReference>
<dbReference type="PANTHER" id="PTHR38774:SF1">
    <property type="entry name" value="CYTOPLASMIC PROTEIN"/>
    <property type="match status" value="1"/>
</dbReference>
<dbReference type="Proteomes" id="UP000632858">
    <property type="component" value="Unassembled WGS sequence"/>
</dbReference>
<organism evidence="1 2">
    <name type="scientific">Arenimonas maotaiensis</name>
    <dbReference type="NCBI Taxonomy" id="1446479"/>
    <lineage>
        <taxon>Bacteria</taxon>
        <taxon>Pseudomonadati</taxon>
        <taxon>Pseudomonadota</taxon>
        <taxon>Gammaproteobacteria</taxon>
        <taxon>Lysobacterales</taxon>
        <taxon>Lysobacteraceae</taxon>
        <taxon>Arenimonas</taxon>
    </lineage>
</organism>
<dbReference type="InterPro" id="IPR009659">
    <property type="entry name" value="DUF1249"/>
</dbReference>
<reference evidence="1" key="1">
    <citation type="journal article" date="2014" name="Int. J. Syst. Evol. Microbiol.">
        <title>Complete genome sequence of Corynebacterium casei LMG S-19264T (=DSM 44701T), isolated from a smear-ripened cheese.</title>
        <authorList>
            <consortium name="US DOE Joint Genome Institute (JGI-PGF)"/>
            <person name="Walter F."/>
            <person name="Albersmeier A."/>
            <person name="Kalinowski J."/>
            <person name="Ruckert C."/>
        </authorList>
    </citation>
    <scope>NUCLEOTIDE SEQUENCE</scope>
    <source>
        <strain evidence="1">CGMCC 1.12726</strain>
    </source>
</reference>
<dbReference type="Pfam" id="PF06853">
    <property type="entry name" value="DUF1249"/>
    <property type="match status" value="1"/>
</dbReference>
<accession>A0A917CAM3</accession>
<comment type="caution">
    <text evidence="1">The sequence shown here is derived from an EMBL/GenBank/DDBJ whole genome shotgun (WGS) entry which is preliminary data.</text>
</comment>